<organism evidence="2">
    <name type="scientific">termite gut metagenome</name>
    <dbReference type="NCBI Taxonomy" id="433724"/>
    <lineage>
        <taxon>unclassified sequences</taxon>
        <taxon>metagenomes</taxon>
        <taxon>organismal metagenomes</taxon>
    </lineage>
</organism>
<dbReference type="PROSITE" id="PS52016">
    <property type="entry name" value="TONB_DEPENDENT_REC_3"/>
    <property type="match status" value="1"/>
</dbReference>
<dbReference type="AlphaFoldDB" id="A0A5J4PCE4"/>
<dbReference type="InterPro" id="IPR037066">
    <property type="entry name" value="Plug_dom_sf"/>
</dbReference>
<evidence type="ECO:0000313" key="2">
    <source>
        <dbReference type="EMBL" id="KAA6306351.1"/>
    </source>
</evidence>
<feature type="domain" description="TonB-dependent receptor plug" evidence="1">
    <location>
        <begin position="102"/>
        <end position="208"/>
    </location>
</feature>
<dbReference type="Pfam" id="PF13715">
    <property type="entry name" value="CarbopepD_reg_2"/>
    <property type="match status" value="1"/>
</dbReference>
<gene>
    <name evidence="2" type="ORF">EZS27_041993</name>
</gene>
<name>A0A5J4PCE4_9ZZZZ</name>
<proteinExistence type="predicted"/>
<protein>
    <recommendedName>
        <fullName evidence="1">TonB-dependent receptor plug domain-containing protein</fullName>
    </recommendedName>
</protein>
<dbReference type="SUPFAM" id="SSF56935">
    <property type="entry name" value="Porins"/>
    <property type="match status" value="1"/>
</dbReference>
<dbReference type="InterPro" id="IPR008969">
    <property type="entry name" value="CarboxyPept-like_regulatory"/>
</dbReference>
<dbReference type="SUPFAM" id="SSF49464">
    <property type="entry name" value="Carboxypeptidase regulatory domain-like"/>
    <property type="match status" value="1"/>
</dbReference>
<dbReference type="Gene3D" id="2.170.130.10">
    <property type="entry name" value="TonB-dependent receptor, plug domain"/>
    <property type="match status" value="1"/>
</dbReference>
<feature type="non-terminal residue" evidence="2">
    <location>
        <position position="1"/>
    </location>
</feature>
<evidence type="ECO:0000259" key="1">
    <source>
        <dbReference type="Pfam" id="PF07715"/>
    </source>
</evidence>
<feature type="non-terminal residue" evidence="2">
    <location>
        <position position="218"/>
    </location>
</feature>
<dbReference type="InterPro" id="IPR039426">
    <property type="entry name" value="TonB-dep_rcpt-like"/>
</dbReference>
<dbReference type="InterPro" id="IPR012910">
    <property type="entry name" value="Plug_dom"/>
</dbReference>
<dbReference type="EMBL" id="SNRY01009980">
    <property type="protein sequence ID" value="KAA6306351.1"/>
    <property type="molecule type" value="Genomic_DNA"/>
</dbReference>
<dbReference type="FunFam" id="2.170.130.10:FF:000008">
    <property type="entry name" value="SusC/RagA family TonB-linked outer membrane protein"/>
    <property type="match status" value="1"/>
</dbReference>
<dbReference type="NCBIfam" id="TIGR04057">
    <property type="entry name" value="SusC_RagA_signa"/>
    <property type="match status" value="1"/>
</dbReference>
<dbReference type="InterPro" id="IPR023997">
    <property type="entry name" value="TonB-dep_OMP_SusC/RagA_CS"/>
</dbReference>
<accession>A0A5J4PCE4</accession>
<sequence length="218" mass="23038">CCGIYAQQKTISGIVRDSKNDEPLVGVSIVIKGTTINAITDVDGKYAIQASINQTLTFSFVGMNTYEVKVTGTTPPVLHVRLELNEVIMDDVVVVGYGVTKRRDLAGAISSLNPDNVEAGVISNMSQILKGRAAGVQVRQNSLEPGGGVSIRVRGASSVSADNEPLYVVDGFQTNNMTHINPDDIESIEILKDASTTAIYGAKGANGVILITTKKGKT</sequence>
<dbReference type="Pfam" id="PF07715">
    <property type="entry name" value="Plug"/>
    <property type="match status" value="1"/>
</dbReference>
<reference evidence="2" key="1">
    <citation type="submission" date="2019-03" db="EMBL/GenBank/DDBJ databases">
        <title>Single cell metagenomics reveals metabolic interactions within the superorganism composed of flagellate Streblomastix strix and complex community of Bacteroidetes bacteria on its surface.</title>
        <authorList>
            <person name="Treitli S.C."/>
            <person name="Kolisko M."/>
            <person name="Husnik F."/>
            <person name="Keeling P."/>
            <person name="Hampl V."/>
        </authorList>
    </citation>
    <scope>NUCLEOTIDE SEQUENCE</scope>
    <source>
        <strain evidence="2">STM</strain>
    </source>
</reference>
<dbReference type="Gene3D" id="2.60.40.1120">
    <property type="entry name" value="Carboxypeptidase-like, regulatory domain"/>
    <property type="match status" value="1"/>
</dbReference>
<comment type="caution">
    <text evidence="2">The sequence shown here is derived from an EMBL/GenBank/DDBJ whole genome shotgun (WGS) entry which is preliminary data.</text>
</comment>